<name>A0A8H6RKJ5_9PEZI</name>
<dbReference type="InterPro" id="IPR001810">
    <property type="entry name" value="F-box_dom"/>
</dbReference>
<dbReference type="SUPFAM" id="SSF81383">
    <property type="entry name" value="F-box domain"/>
    <property type="match status" value="1"/>
</dbReference>
<dbReference type="Pfam" id="PF00646">
    <property type="entry name" value="F-box"/>
    <property type="match status" value="1"/>
</dbReference>
<feature type="domain" description="F-box" evidence="1">
    <location>
        <begin position="20"/>
        <end position="53"/>
    </location>
</feature>
<dbReference type="InterPro" id="IPR036047">
    <property type="entry name" value="F-box-like_dom_sf"/>
</dbReference>
<evidence type="ECO:0000313" key="2">
    <source>
        <dbReference type="EMBL" id="KAF7192277.1"/>
    </source>
</evidence>
<evidence type="ECO:0000259" key="1">
    <source>
        <dbReference type="Pfam" id="PF00646"/>
    </source>
</evidence>
<sequence>MAATNTAAAAATAQVIGTAELLEHVLSYLPLFDLYAVQRVNRTFQATISGSRKLRQLMHLETSDYEAIEVLLGDQRTRNLFSPMYIVTPLSWDDASYELRKHELERTSICFFNVVTMSLSICYAHFWNLRNTARDASWRKIRIGPPDKRVWLGMSTRALERLEAEYHGEKTLGALVDYCSDFWLDKLFNEPRR</sequence>
<gene>
    <name evidence="2" type="ORF">HII31_06309</name>
</gene>
<accession>A0A8H6RKJ5</accession>
<dbReference type="OrthoDB" id="3640679at2759"/>
<dbReference type="AlphaFoldDB" id="A0A8H6RKJ5"/>
<protein>
    <recommendedName>
        <fullName evidence="1">F-box domain-containing protein</fullName>
    </recommendedName>
</protein>
<reference evidence="2" key="1">
    <citation type="submission" date="2020-04" db="EMBL/GenBank/DDBJ databases">
        <title>Draft genome resource of the tomato pathogen Pseudocercospora fuligena.</title>
        <authorList>
            <person name="Zaccaron A."/>
        </authorList>
    </citation>
    <scope>NUCLEOTIDE SEQUENCE</scope>
    <source>
        <strain evidence="2">PF001</strain>
    </source>
</reference>
<organism evidence="2 3">
    <name type="scientific">Pseudocercospora fuligena</name>
    <dbReference type="NCBI Taxonomy" id="685502"/>
    <lineage>
        <taxon>Eukaryota</taxon>
        <taxon>Fungi</taxon>
        <taxon>Dikarya</taxon>
        <taxon>Ascomycota</taxon>
        <taxon>Pezizomycotina</taxon>
        <taxon>Dothideomycetes</taxon>
        <taxon>Dothideomycetidae</taxon>
        <taxon>Mycosphaerellales</taxon>
        <taxon>Mycosphaerellaceae</taxon>
        <taxon>Pseudocercospora</taxon>
    </lineage>
</organism>
<evidence type="ECO:0000313" key="3">
    <source>
        <dbReference type="Proteomes" id="UP000660729"/>
    </source>
</evidence>
<dbReference type="Proteomes" id="UP000660729">
    <property type="component" value="Unassembled WGS sequence"/>
</dbReference>
<dbReference type="CDD" id="cd09917">
    <property type="entry name" value="F-box_SF"/>
    <property type="match status" value="1"/>
</dbReference>
<comment type="caution">
    <text evidence="2">The sequence shown here is derived from an EMBL/GenBank/DDBJ whole genome shotgun (WGS) entry which is preliminary data.</text>
</comment>
<dbReference type="EMBL" id="JABCIY010000148">
    <property type="protein sequence ID" value="KAF7192277.1"/>
    <property type="molecule type" value="Genomic_DNA"/>
</dbReference>
<keyword evidence="3" id="KW-1185">Reference proteome</keyword>
<proteinExistence type="predicted"/>